<dbReference type="EMBL" id="JBHMAG010000026">
    <property type="protein sequence ID" value="MFB9756684.1"/>
    <property type="molecule type" value="Genomic_DNA"/>
</dbReference>
<dbReference type="Proteomes" id="UP001589619">
    <property type="component" value="Unassembled WGS sequence"/>
</dbReference>
<dbReference type="RefSeq" id="WP_344904044.1">
    <property type="nucleotide sequence ID" value="NZ_BAAAYO010000001.1"/>
</dbReference>
<reference evidence="1 2" key="1">
    <citation type="submission" date="2024-09" db="EMBL/GenBank/DDBJ databases">
        <authorList>
            <person name="Sun Q."/>
            <person name="Mori K."/>
        </authorList>
    </citation>
    <scope>NUCLEOTIDE SEQUENCE [LARGE SCALE GENOMIC DNA]</scope>
    <source>
        <strain evidence="1 2">JCM 12520</strain>
    </source>
</reference>
<keyword evidence="2" id="KW-1185">Reference proteome</keyword>
<name>A0ABV5W7X9_9BACL</name>
<accession>A0ABV5W7X9</accession>
<sequence length="59" mass="6429">MTRQAYEVALYGAAPGGVGAAITAARSGRRTVQLDPSVHIAGLMTRALPCSWKRRRFER</sequence>
<evidence type="ECO:0000313" key="2">
    <source>
        <dbReference type="Proteomes" id="UP001589619"/>
    </source>
</evidence>
<gene>
    <name evidence="1" type="ORF">ACFFNY_34395</name>
</gene>
<protein>
    <submittedName>
        <fullName evidence="1">FAD-dependent oxidoreductase</fullName>
    </submittedName>
</protein>
<dbReference type="Pfam" id="PF12831">
    <property type="entry name" value="FAD_oxidored"/>
    <property type="match status" value="1"/>
</dbReference>
<organism evidence="1 2">
    <name type="scientific">Paenibacillus hodogayensis</name>
    <dbReference type="NCBI Taxonomy" id="279208"/>
    <lineage>
        <taxon>Bacteria</taxon>
        <taxon>Bacillati</taxon>
        <taxon>Bacillota</taxon>
        <taxon>Bacilli</taxon>
        <taxon>Bacillales</taxon>
        <taxon>Paenibacillaceae</taxon>
        <taxon>Paenibacillus</taxon>
    </lineage>
</organism>
<evidence type="ECO:0000313" key="1">
    <source>
        <dbReference type="EMBL" id="MFB9756684.1"/>
    </source>
</evidence>
<comment type="caution">
    <text evidence="1">The sequence shown here is derived from an EMBL/GenBank/DDBJ whole genome shotgun (WGS) entry which is preliminary data.</text>
</comment>
<proteinExistence type="predicted"/>